<feature type="region of interest" description="Disordered" evidence="1">
    <location>
        <begin position="1"/>
        <end position="52"/>
    </location>
</feature>
<evidence type="ECO:0000313" key="4">
    <source>
        <dbReference type="Proteomes" id="UP000596661"/>
    </source>
</evidence>
<name>A0A803NV39_CANSA</name>
<evidence type="ECO:0000313" key="3">
    <source>
        <dbReference type="EnsemblPlants" id="cds.evm.model.02.1784"/>
    </source>
</evidence>
<evidence type="ECO:0000259" key="2">
    <source>
        <dbReference type="Pfam" id="PF14244"/>
    </source>
</evidence>
<organism evidence="3 4">
    <name type="scientific">Cannabis sativa</name>
    <name type="common">Hemp</name>
    <name type="synonym">Marijuana</name>
    <dbReference type="NCBI Taxonomy" id="3483"/>
    <lineage>
        <taxon>Eukaryota</taxon>
        <taxon>Viridiplantae</taxon>
        <taxon>Streptophyta</taxon>
        <taxon>Embryophyta</taxon>
        <taxon>Tracheophyta</taxon>
        <taxon>Spermatophyta</taxon>
        <taxon>Magnoliopsida</taxon>
        <taxon>eudicotyledons</taxon>
        <taxon>Gunneridae</taxon>
        <taxon>Pentapetalae</taxon>
        <taxon>rosids</taxon>
        <taxon>fabids</taxon>
        <taxon>Rosales</taxon>
        <taxon>Cannabaceae</taxon>
        <taxon>Cannabis</taxon>
    </lineage>
</organism>
<dbReference type="AlphaFoldDB" id="A0A803NV39"/>
<reference evidence="3" key="2">
    <citation type="submission" date="2021-03" db="UniProtKB">
        <authorList>
            <consortium name="EnsemblPlants"/>
        </authorList>
    </citation>
    <scope>IDENTIFICATION</scope>
</reference>
<accession>A0A803NV39</accession>
<sequence length="185" mass="20182">MVSEELQSTASMARPTTRSQDGTTPSTIDNPAADVTSDPIAAPHSSVVPRRIPPVRVQSQNADHGLQDNSTIVDDNSTQALHSRLVADDHSSLFFLSTGDHPGLVLVTTVLNRTNYQPWKRGITMELTVKIKIAVINGSLPCPQPGNTNLNSWFMCNNTVMSWLINSVSSEIAQSIMYYDLATEM</sequence>
<reference evidence="3" key="1">
    <citation type="submission" date="2018-11" db="EMBL/GenBank/DDBJ databases">
        <authorList>
            <person name="Grassa J C."/>
        </authorList>
    </citation>
    <scope>NUCLEOTIDE SEQUENCE [LARGE SCALE GENOMIC DNA]</scope>
</reference>
<dbReference type="InterPro" id="IPR029472">
    <property type="entry name" value="Copia-like_N"/>
</dbReference>
<dbReference type="Pfam" id="PF14244">
    <property type="entry name" value="Retrotran_gag_3"/>
    <property type="match status" value="1"/>
</dbReference>
<dbReference type="EnsemblPlants" id="evm.model.02.1784">
    <property type="protein sequence ID" value="cds.evm.model.02.1784"/>
    <property type="gene ID" value="evm.TU.02.1784"/>
</dbReference>
<protein>
    <recommendedName>
        <fullName evidence="2">Retrotransposon Copia-like N-terminal domain-containing protein</fullName>
    </recommendedName>
</protein>
<evidence type="ECO:0000256" key="1">
    <source>
        <dbReference type="SAM" id="MobiDB-lite"/>
    </source>
</evidence>
<proteinExistence type="predicted"/>
<keyword evidence="4" id="KW-1185">Reference proteome</keyword>
<dbReference type="PANTHER" id="PTHR37610:SF97">
    <property type="entry name" value="RETROTRANSPOSON GAG DOMAIN-CONTAINING PROTEIN"/>
    <property type="match status" value="1"/>
</dbReference>
<dbReference type="Proteomes" id="UP000596661">
    <property type="component" value="Chromosome 2"/>
</dbReference>
<feature type="compositionally biased region" description="Polar residues" evidence="1">
    <location>
        <begin position="1"/>
        <end position="29"/>
    </location>
</feature>
<feature type="domain" description="Retrotransposon Copia-like N-terminal" evidence="2">
    <location>
        <begin position="100"/>
        <end position="143"/>
    </location>
</feature>
<dbReference type="Gramene" id="evm.model.02.1784">
    <property type="protein sequence ID" value="cds.evm.model.02.1784"/>
    <property type="gene ID" value="evm.TU.02.1784"/>
</dbReference>
<dbReference type="PANTHER" id="PTHR37610">
    <property type="entry name" value="CCHC-TYPE DOMAIN-CONTAINING PROTEIN"/>
    <property type="match status" value="1"/>
</dbReference>
<dbReference type="EMBL" id="UZAU01000222">
    <property type="status" value="NOT_ANNOTATED_CDS"/>
    <property type="molecule type" value="Genomic_DNA"/>
</dbReference>